<keyword evidence="6 10" id="KW-0573">Peptidoglycan synthesis</keyword>
<dbReference type="PANTHER" id="PTHR21015:SF22">
    <property type="entry name" value="GLYCOSYLTRANSFERASE"/>
    <property type="match status" value="1"/>
</dbReference>
<keyword evidence="11" id="KW-0812">Transmembrane</keyword>
<feature type="domain" description="Glycosyl transferase family 28 C-terminal" evidence="13">
    <location>
        <begin position="187"/>
        <end position="350"/>
    </location>
</feature>
<keyword evidence="2 10" id="KW-0132">Cell division</keyword>
<dbReference type="InterPro" id="IPR004276">
    <property type="entry name" value="GlycoTrans_28_N"/>
</dbReference>
<dbReference type="GO" id="GO:0009252">
    <property type="term" value="P:peptidoglycan biosynthetic process"/>
    <property type="evidence" value="ECO:0007669"/>
    <property type="project" value="UniProtKB-UniRule"/>
</dbReference>
<dbReference type="HAMAP" id="MF_00033">
    <property type="entry name" value="MurG"/>
    <property type="match status" value="1"/>
</dbReference>
<comment type="caution">
    <text evidence="14">The sequence shown here is derived from an EMBL/GenBank/DDBJ whole genome shotgun (WGS) entry which is preliminary data.</text>
</comment>
<feature type="binding site" evidence="10">
    <location>
        <position position="125"/>
    </location>
    <ligand>
        <name>UDP-N-acetyl-alpha-D-glucosamine</name>
        <dbReference type="ChEBI" id="CHEBI:57705"/>
    </ligand>
</feature>
<feature type="binding site" evidence="10">
    <location>
        <position position="292"/>
    </location>
    <ligand>
        <name>UDP-N-acetyl-alpha-D-glucosamine</name>
        <dbReference type="ChEBI" id="CHEBI:57705"/>
    </ligand>
</feature>
<keyword evidence="3 10" id="KW-0328">Glycosyltransferase</keyword>
<keyword evidence="11" id="KW-1133">Transmembrane helix</keyword>
<protein>
    <recommendedName>
        <fullName evidence="10">UDP-N-acetylglucosamine--N-acetylmuramyl-(pentapeptide) pyrophosphoryl-undecaprenol N-acetylglucosamine transferase</fullName>
        <ecNumber evidence="10">2.4.1.227</ecNumber>
    </recommendedName>
    <alternativeName>
        <fullName evidence="10">Undecaprenyl-PP-MurNAc-pentapeptide-UDPGlcNAc GlcNAc transferase</fullName>
    </alternativeName>
</protein>
<sequence>MNARPVMIAAGGTGGHVYPGLAVADALKARDIPVIWVGTPYGLEARVIPEAGVPFAPLAIRGLRGNGLLGWLMAPWRISRALLGAMLLLRRYQPRVVLGLGGYVAGPVGLAAWLLRRPLVIHEQNAIAGMTNRWLSRLAVRVLTGLGAEFPKARDVLDTGNPIRRELTQDDDPAVRYAARNDLSPRVLVLGGSLGARSLNQVMPAAFAKWPADQRPEIIHQAGERTIGDARTAYAEAGVNADVRVFIADMQTVYAWADLVVCRAGALTVSELAAVGVPALLVPFPYAVDDHQTANAQFLVNAKAAELMPDAELEPEAVFNRLQPLLADRSQLAEMAGRAKRLAQPAAADQVVEQCLAVAA</sequence>
<feature type="binding site" evidence="10">
    <location>
        <position position="193"/>
    </location>
    <ligand>
        <name>UDP-N-acetyl-alpha-D-glucosamine</name>
        <dbReference type="ChEBI" id="CHEBI:57705"/>
    </ligand>
</feature>
<evidence type="ECO:0000259" key="12">
    <source>
        <dbReference type="Pfam" id="PF03033"/>
    </source>
</evidence>
<evidence type="ECO:0000256" key="5">
    <source>
        <dbReference type="ARBA" id="ARBA00022960"/>
    </source>
</evidence>
<evidence type="ECO:0000256" key="11">
    <source>
        <dbReference type="SAM" id="Phobius"/>
    </source>
</evidence>
<dbReference type="GO" id="GO:0050511">
    <property type="term" value="F:undecaprenyldiphospho-muramoylpentapeptide beta-N-acetylglucosaminyltransferase activity"/>
    <property type="evidence" value="ECO:0007669"/>
    <property type="project" value="UniProtKB-UniRule"/>
</dbReference>
<comment type="similarity">
    <text evidence="10">Belongs to the glycosyltransferase 28 family. MurG subfamily.</text>
</comment>
<feature type="binding site" evidence="10">
    <location>
        <begin position="13"/>
        <end position="15"/>
    </location>
    <ligand>
        <name>UDP-N-acetyl-alpha-D-glucosamine</name>
        <dbReference type="ChEBI" id="CHEBI:57705"/>
    </ligand>
</feature>
<dbReference type="Pfam" id="PF04101">
    <property type="entry name" value="Glyco_tran_28_C"/>
    <property type="match status" value="1"/>
</dbReference>
<feature type="domain" description="Glycosyltransferase family 28 N-terminal" evidence="12">
    <location>
        <begin position="6"/>
        <end position="143"/>
    </location>
</feature>
<dbReference type="SUPFAM" id="SSF53756">
    <property type="entry name" value="UDP-Glycosyltransferase/glycogen phosphorylase"/>
    <property type="match status" value="1"/>
</dbReference>
<evidence type="ECO:0000256" key="8">
    <source>
        <dbReference type="ARBA" id="ARBA00023306"/>
    </source>
</evidence>
<comment type="function">
    <text evidence="10">Cell wall formation. Catalyzes the transfer of a GlcNAc subunit on undecaprenyl-pyrophosphoryl-MurNAc-pentapeptide (lipid intermediate I) to form undecaprenyl-pyrophosphoryl-MurNAc-(pentapeptide)GlcNAc (lipid intermediate II).</text>
</comment>
<keyword evidence="8 10" id="KW-0131">Cell cycle</keyword>
<dbReference type="CDD" id="cd03785">
    <property type="entry name" value="GT28_MurG"/>
    <property type="match status" value="1"/>
</dbReference>
<accession>A0A6N7QRP3</accession>
<feature type="binding site" evidence="10">
    <location>
        <position position="164"/>
    </location>
    <ligand>
        <name>UDP-N-acetyl-alpha-D-glucosamine</name>
        <dbReference type="ChEBI" id="CHEBI:57705"/>
    </ligand>
</feature>
<dbReference type="GO" id="GO:0005886">
    <property type="term" value="C:plasma membrane"/>
    <property type="evidence" value="ECO:0007669"/>
    <property type="project" value="UniProtKB-SubCell"/>
</dbReference>
<evidence type="ECO:0000256" key="1">
    <source>
        <dbReference type="ARBA" id="ARBA00022475"/>
    </source>
</evidence>
<comment type="catalytic activity">
    <reaction evidence="10">
        <text>di-trans,octa-cis-undecaprenyl diphospho-N-acetyl-alpha-D-muramoyl-L-alanyl-D-glutamyl-meso-2,6-diaminopimeloyl-D-alanyl-D-alanine + UDP-N-acetyl-alpha-D-glucosamine = di-trans,octa-cis-undecaprenyl diphospho-[N-acetyl-alpha-D-glucosaminyl-(1-&gt;4)]-N-acetyl-alpha-D-muramoyl-L-alanyl-D-glutamyl-meso-2,6-diaminopimeloyl-D-alanyl-D-alanine + UDP + H(+)</text>
        <dbReference type="Rhea" id="RHEA:31227"/>
        <dbReference type="ChEBI" id="CHEBI:15378"/>
        <dbReference type="ChEBI" id="CHEBI:57705"/>
        <dbReference type="ChEBI" id="CHEBI:58223"/>
        <dbReference type="ChEBI" id="CHEBI:61387"/>
        <dbReference type="ChEBI" id="CHEBI:61388"/>
        <dbReference type="EC" id="2.4.1.227"/>
    </reaction>
</comment>
<dbReference type="EC" id="2.4.1.227" evidence="10"/>
<evidence type="ECO:0000259" key="13">
    <source>
        <dbReference type="Pfam" id="PF04101"/>
    </source>
</evidence>
<dbReference type="NCBIfam" id="TIGR01133">
    <property type="entry name" value="murG"/>
    <property type="match status" value="1"/>
</dbReference>
<dbReference type="Gene3D" id="3.40.50.2000">
    <property type="entry name" value="Glycogen Phosphorylase B"/>
    <property type="match status" value="2"/>
</dbReference>
<dbReference type="RefSeq" id="WP_153719715.1">
    <property type="nucleotide sequence ID" value="NZ_WJPP01000004.1"/>
</dbReference>
<comment type="subcellular location">
    <subcellularLocation>
        <location evidence="10">Cell membrane</location>
        <topology evidence="10">Peripheral membrane protein</topology>
        <orientation evidence="10">Cytoplasmic side</orientation>
    </subcellularLocation>
</comment>
<keyword evidence="1 10" id="KW-1003">Cell membrane</keyword>
<evidence type="ECO:0000256" key="3">
    <source>
        <dbReference type="ARBA" id="ARBA00022676"/>
    </source>
</evidence>
<dbReference type="GO" id="GO:0071555">
    <property type="term" value="P:cell wall organization"/>
    <property type="evidence" value="ECO:0007669"/>
    <property type="project" value="UniProtKB-KW"/>
</dbReference>
<reference evidence="14 15" key="1">
    <citation type="submission" date="2019-11" db="EMBL/GenBank/DDBJ databases">
        <authorList>
            <person name="Zhang X.Y."/>
        </authorList>
    </citation>
    <scope>NUCLEOTIDE SEQUENCE [LARGE SCALE GENOMIC DNA]</scope>
    <source>
        <strain evidence="14 15">C176</strain>
    </source>
</reference>
<feature type="binding site" evidence="10">
    <location>
        <begin position="266"/>
        <end position="271"/>
    </location>
    <ligand>
        <name>UDP-N-acetyl-alpha-D-glucosamine</name>
        <dbReference type="ChEBI" id="CHEBI:57705"/>
    </ligand>
</feature>
<feature type="binding site" evidence="10">
    <location>
        <position position="247"/>
    </location>
    <ligand>
        <name>UDP-N-acetyl-alpha-D-glucosamine</name>
        <dbReference type="ChEBI" id="CHEBI:57705"/>
    </ligand>
</feature>
<name>A0A6N7QRP3_9GAMM</name>
<evidence type="ECO:0000256" key="9">
    <source>
        <dbReference type="ARBA" id="ARBA00023316"/>
    </source>
</evidence>
<keyword evidence="15" id="KW-1185">Reference proteome</keyword>
<dbReference type="Proteomes" id="UP000433788">
    <property type="component" value="Unassembled WGS sequence"/>
</dbReference>
<keyword evidence="7 10" id="KW-0472">Membrane</keyword>
<dbReference type="InterPro" id="IPR007235">
    <property type="entry name" value="Glyco_trans_28_C"/>
</dbReference>
<dbReference type="UniPathway" id="UPA00219"/>
<dbReference type="EMBL" id="WJPP01000004">
    <property type="protein sequence ID" value="MRH78672.1"/>
    <property type="molecule type" value="Genomic_DNA"/>
</dbReference>
<comment type="pathway">
    <text evidence="10">Cell wall biogenesis; peptidoglycan biosynthesis.</text>
</comment>
<organism evidence="14 15">
    <name type="scientific">Spiribacter salilacus</name>
    <dbReference type="NCBI Taxonomy" id="2664894"/>
    <lineage>
        <taxon>Bacteria</taxon>
        <taxon>Pseudomonadati</taxon>
        <taxon>Pseudomonadota</taxon>
        <taxon>Gammaproteobacteria</taxon>
        <taxon>Chromatiales</taxon>
        <taxon>Ectothiorhodospiraceae</taxon>
        <taxon>Spiribacter</taxon>
    </lineage>
</organism>
<keyword evidence="9 10" id="KW-0961">Cell wall biogenesis/degradation</keyword>
<dbReference type="GO" id="GO:0051301">
    <property type="term" value="P:cell division"/>
    <property type="evidence" value="ECO:0007669"/>
    <property type="project" value="UniProtKB-KW"/>
</dbReference>
<evidence type="ECO:0000313" key="15">
    <source>
        <dbReference type="Proteomes" id="UP000433788"/>
    </source>
</evidence>
<proteinExistence type="inferred from homology"/>
<evidence type="ECO:0000256" key="10">
    <source>
        <dbReference type="HAMAP-Rule" id="MF_00033"/>
    </source>
</evidence>
<keyword evidence="4 10" id="KW-0808">Transferase</keyword>
<dbReference type="Pfam" id="PF03033">
    <property type="entry name" value="Glyco_transf_28"/>
    <property type="match status" value="1"/>
</dbReference>
<evidence type="ECO:0000256" key="7">
    <source>
        <dbReference type="ARBA" id="ARBA00023136"/>
    </source>
</evidence>
<feature type="transmembrane region" description="Helical" evidence="11">
    <location>
        <begin position="96"/>
        <end position="115"/>
    </location>
</feature>
<evidence type="ECO:0000313" key="14">
    <source>
        <dbReference type="EMBL" id="MRH78672.1"/>
    </source>
</evidence>
<dbReference type="GO" id="GO:0005975">
    <property type="term" value="P:carbohydrate metabolic process"/>
    <property type="evidence" value="ECO:0007669"/>
    <property type="project" value="InterPro"/>
</dbReference>
<gene>
    <name evidence="10 14" type="primary">murG</name>
    <name evidence="14" type="ORF">GH984_08130</name>
</gene>
<dbReference type="PANTHER" id="PTHR21015">
    <property type="entry name" value="UDP-N-ACETYLGLUCOSAMINE--N-ACETYLMURAMYL-(PENTAPEPTIDE) PYROPHOSPHORYL-UNDECAPRENOL N-ACETYLGLUCOSAMINE TRANSFERASE 1"/>
    <property type="match status" value="1"/>
</dbReference>
<keyword evidence="5 10" id="KW-0133">Cell shape</keyword>
<evidence type="ECO:0000256" key="6">
    <source>
        <dbReference type="ARBA" id="ARBA00022984"/>
    </source>
</evidence>
<dbReference type="AlphaFoldDB" id="A0A6N7QRP3"/>
<evidence type="ECO:0000256" key="2">
    <source>
        <dbReference type="ARBA" id="ARBA00022618"/>
    </source>
</evidence>
<evidence type="ECO:0000256" key="4">
    <source>
        <dbReference type="ARBA" id="ARBA00022679"/>
    </source>
</evidence>
<dbReference type="GO" id="GO:0008360">
    <property type="term" value="P:regulation of cell shape"/>
    <property type="evidence" value="ECO:0007669"/>
    <property type="project" value="UniProtKB-KW"/>
</dbReference>
<dbReference type="InterPro" id="IPR006009">
    <property type="entry name" value="GlcNAc_MurG"/>
</dbReference>